<dbReference type="RefSeq" id="WP_184193652.1">
    <property type="nucleotide sequence ID" value="NZ_BMOX01000013.1"/>
</dbReference>
<dbReference type="SUPFAM" id="SSF52172">
    <property type="entry name" value="CheY-like"/>
    <property type="match status" value="1"/>
</dbReference>
<dbReference type="Proteomes" id="UP000538147">
    <property type="component" value="Unassembled WGS sequence"/>
</dbReference>
<comment type="caution">
    <text evidence="4">The sequence shown here is derived from an EMBL/GenBank/DDBJ whole genome shotgun (WGS) entry which is preliminary data.</text>
</comment>
<dbReference type="PANTHER" id="PTHR44591:SF24">
    <property type="entry name" value="PROTEIN-GLUTAMATE METHYLESTERASE_PROTEIN-GLUTAMINE GLUTAMINASE 1"/>
    <property type="match status" value="1"/>
</dbReference>
<organism evidence="4 5">
    <name type="scientific">Polymorphobacter multimanifer</name>
    <dbReference type="NCBI Taxonomy" id="1070431"/>
    <lineage>
        <taxon>Bacteria</taxon>
        <taxon>Pseudomonadati</taxon>
        <taxon>Pseudomonadota</taxon>
        <taxon>Alphaproteobacteria</taxon>
        <taxon>Sphingomonadales</taxon>
        <taxon>Sphingosinicellaceae</taxon>
        <taxon>Polymorphobacter</taxon>
    </lineage>
</organism>
<dbReference type="AlphaFoldDB" id="A0A841L3C7"/>
<reference evidence="4 5" key="1">
    <citation type="submission" date="2020-08" db="EMBL/GenBank/DDBJ databases">
        <title>Genomic Encyclopedia of Type Strains, Phase IV (KMG-IV): sequencing the most valuable type-strain genomes for metagenomic binning, comparative biology and taxonomic classification.</title>
        <authorList>
            <person name="Goeker M."/>
        </authorList>
    </citation>
    <scope>NUCLEOTIDE SEQUENCE [LARGE SCALE GENOMIC DNA]</scope>
    <source>
        <strain evidence="4 5">DSM 102189</strain>
    </source>
</reference>
<dbReference type="InterPro" id="IPR001789">
    <property type="entry name" value="Sig_transdc_resp-reg_receiver"/>
</dbReference>
<dbReference type="Pfam" id="PF00072">
    <property type="entry name" value="Response_reg"/>
    <property type="match status" value="1"/>
</dbReference>
<evidence type="ECO:0000256" key="1">
    <source>
        <dbReference type="ARBA" id="ARBA00022553"/>
    </source>
</evidence>
<evidence type="ECO:0000259" key="3">
    <source>
        <dbReference type="PROSITE" id="PS50110"/>
    </source>
</evidence>
<gene>
    <name evidence="4" type="ORF">FHS79_000082</name>
</gene>
<evidence type="ECO:0000256" key="2">
    <source>
        <dbReference type="PROSITE-ProRule" id="PRU00169"/>
    </source>
</evidence>
<evidence type="ECO:0000313" key="4">
    <source>
        <dbReference type="EMBL" id="MBB6225931.1"/>
    </source>
</evidence>
<dbReference type="EMBL" id="JACIIV010000001">
    <property type="protein sequence ID" value="MBB6225931.1"/>
    <property type="molecule type" value="Genomic_DNA"/>
</dbReference>
<feature type="domain" description="Response regulatory" evidence="3">
    <location>
        <begin position="11"/>
        <end position="122"/>
    </location>
</feature>
<dbReference type="GO" id="GO:0000160">
    <property type="term" value="P:phosphorelay signal transduction system"/>
    <property type="evidence" value="ECO:0007669"/>
    <property type="project" value="InterPro"/>
</dbReference>
<dbReference type="InterPro" id="IPR050595">
    <property type="entry name" value="Bact_response_regulator"/>
</dbReference>
<accession>A0A841L3C7</accession>
<keyword evidence="1 2" id="KW-0597">Phosphoprotein</keyword>
<dbReference type="PANTHER" id="PTHR44591">
    <property type="entry name" value="STRESS RESPONSE REGULATOR PROTEIN 1"/>
    <property type="match status" value="1"/>
</dbReference>
<evidence type="ECO:0000313" key="5">
    <source>
        <dbReference type="Proteomes" id="UP000538147"/>
    </source>
</evidence>
<dbReference type="PROSITE" id="PS50110">
    <property type="entry name" value="RESPONSE_REGULATORY"/>
    <property type="match status" value="1"/>
</dbReference>
<feature type="modified residue" description="4-aspartylphosphate" evidence="2">
    <location>
        <position position="61"/>
    </location>
</feature>
<protein>
    <submittedName>
        <fullName evidence="4">CheY-like chemotaxis protein</fullName>
    </submittedName>
</protein>
<proteinExistence type="predicted"/>
<dbReference type="Gene3D" id="3.40.50.2300">
    <property type="match status" value="1"/>
</dbReference>
<dbReference type="SMART" id="SM00448">
    <property type="entry name" value="REC"/>
    <property type="match status" value="1"/>
</dbReference>
<dbReference type="InterPro" id="IPR011006">
    <property type="entry name" value="CheY-like_superfamily"/>
</dbReference>
<sequence length="130" mass="14018">MSVYPELHGCRVLVVEDELLVAMAVEDLLTEEGCDVLATASTVSEALKRVEADGPALVILDRNLHGERTSEVAVELTRRQIPFVVMTGYVSGISDDPTMVGAPLIAKPWNEAALLSGMRQALVEGRSAER</sequence>
<keyword evidence="5" id="KW-1185">Reference proteome</keyword>
<name>A0A841L3C7_9SPHN</name>